<dbReference type="InterPro" id="IPR001433">
    <property type="entry name" value="OxRdtase_FAD/NAD-bd"/>
</dbReference>
<protein>
    <submittedName>
        <fullName evidence="4">Ferredoxin--NADP reductase</fullName>
    </submittedName>
</protein>
<keyword evidence="2" id="KW-0001">2Fe-2S</keyword>
<evidence type="ECO:0000256" key="2">
    <source>
        <dbReference type="ARBA" id="ARBA00022714"/>
    </source>
</evidence>
<feature type="domain" description="FAD-binding FR-type" evidence="3">
    <location>
        <begin position="1"/>
        <end position="101"/>
    </location>
</feature>
<keyword evidence="2" id="KW-0411">Iron-sulfur</keyword>
<keyword evidence="2" id="KW-0479">Metal-binding</keyword>
<dbReference type="PANTHER" id="PTHR47354:SF5">
    <property type="entry name" value="PROTEIN RFBI"/>
    <property type="match status" value="1"/>
</dbReference>
<dbReference type="Pfam" id="PF00175">
    <property type="entry name" value="NAD_binding_1"/>
    <property type="match status" value="1"/>
</dbReference>
<gene>
    <name evidence="4" type="ORF">ACFOY1_06490</name>
</gene>
<dbReference type="CDD" id="cd00322">
    <property type="entry name" value="FNR_like"/>
    <property type="match status" value="1"/>
</dbReference>
<evidence type="ECO:0000313" key="5">
    <source>
        <dbReference type="Proteomes" id="UP001595848"/>
    </source>
</evidence>
<sequence length="238" mass="26308">MNTYTVALQGRDEVADRTMAFHFDKPEGFAYKPGQAVDLTLPQQSGAEPQVHTFSLVSAPYQNELAIATRMRDSAYKRALRALADGAQLTLQGPSGSLTLSEKKIRPAVLLAGGIGITPFLSMLRQATHDASPRPLALLYSNRRPEDAAFLHELQQLAQRNPHMRLIATMTQMEQSRQPWDGDTGLIDAAKVKRAAEGYDDPIYYLAGPPGLVDFLRDLLEDAGVDEDDIRSEEFFGY</sequence>
<dbReference type="PROSITE" id="PS51384">
    <property type="entry name" value="FAD_FR"/>
    <property type="match status" value="1"/>
</dbReference>
<dbReference type="Proteomes" id="UP001595848">
    <property type="component" value="Unassembled WGS sequence"/>
</dbReference>
<name>A0ABV8NVV6_9BURK</name>
<evidence type="ECO:0000259" key="3">
    <source>
        <dbReference type="PROSITE" id="PS51384"/>
    </source>
</evidence>
<accession>A0ABV8NVV6</accession>
<comment type="cofactor">
    <cofactor evidence="1">
        <name>FAD</name>
        <dbReference type="ChEBI" id="CHEBI:57692"/>
    </cofactor>
</comment>
<evidence type="ECO:0000313" key="4">
    <source>
        <dbReference type="EMBL" id="MFC4200594.1"/>
    </source>
</evidence>
<reference evidence="5" key="1">
    <citation type="journal article" date="2019" name="Int. J. Syst. Evol. Microbiol.">
        <title>The Global Catalogue of Microorganisms (GCM) 10K type strain sequencing project: providing services to taxonomists for standard genome sequencing and annotation.</title>
        <authorList>
            <consortium name="The Broad Institute Genomics Platform"/>
            <consortium name="The Broad Institute Genome Sequencing Center for Infectious Disease"/>
            <person name="Wu L."/>
            <person name="Ma J."/>
        </authorList>
    </citation>
    <scope>NUCLEOTIDE SEQUENCE [LARGE SCALE GENOMIC DNA]</scope>
    <source>
        <strain evidence="5">LMG 24813</strain>
    </source>
</reference>
<dbReference type="InterPro" id="IPR017927">
    <property type="entry name" value="FAD-bd_FR_type"/>
</dbReference>
<evidence type="ECO:0000256" key="1">
    <source>
        <dbReference type="ARBA" id="ARBA00001974"/>
    </source>
</evidence>
<dbReference type="PANTHER" id="PTHR47354">
    <property type="entry name" value="NADH OXIDOREDUCTASE HCR"/>
    <property type="match status" value="1"/>
</dbReference>
<dbReference type="InterPro" id="IPR050415">
    <property type="entry name" value="MRET"/>
</dbReference>
<organism evidence="4 5">
    <name type="scientific">Candidimonas humi</name>
    <dbReference type="NCBI Taxonomy" id="683355"/>
    <lineage>
        <taxon>Bacteria</taxon>
        <taxon>Pseudomonadati</taxon>
        <taxon>Pseudomonadota</taxon>
        <taxon>Betaproteobacteria</taxon>
        <taxon>Burkholderiales</taxon>
        <taxon>Alcaligenaceae</taxon>
        <taxon>Candidimonas</taxon>
    </lineage>
</organism>
<comment type="caution">
    <text evidence="4">The sequence shown here is derived from an EMBL/GenBank/DDBJ whole genome shotgun (WGS) entry which is preliminary data.</text>
</comment>
<proteinExistence type="predicted"/>
<dbReference type="EMBL" id="JBHSBV010000002">
    <property type="protein sequence ID" value="MFC4200594.1"/>
    <property type="molecule type" value="Genomic_DNA"/>
</dbReference>
<keyword evidence="5" id="KW-1185">Reference proteome</keyword>
<keyword evidence="2" id="KW-0408">Iron</keyword>
<dbReference type="RefSeq" id="WP_217964168.1">
    <property type="nucleotide sequence ID" value="NZ_JAHTBN010000003.1"/>
</dbReference>